<evidence type="ECO:0008006" key="4">
    <source>
        <dbReference type="Google" id="ProtNLM"/>
    </source>
</evidence>
<evidence type="ECO:0000313" key="3">
    <source>
        <dbReference type="Proteomes" id="UP001292913"/>
    </source>
</evidence>
<protein>
    <recommendedName>
        <fullName evidence="4">Lipoprotein</fullName>
    </recommendedName>
</protein>
<evidence type="ECO:0000256" key="1">
    <source>
        <dbReference type="SAM" id="MobiDB-lite"/>
    </source>
</evidence>
<gene>
    <name evidence="2" type="ORF">QHG74_10185</name>
</gene>
<evidence type="ECO:0000313" key="2">
    <source>
        <dbReference type="EMBL" id="MDY7258086.1"/>
    </source>
</evidence>
<comment type="caution">
    <text evidence="2">The sequence shown here is derived from an EMBL/GenBank/DDBJ whole genome shotgun (WGS) entry which is preliminary data.</text>
</comment>
<accession>A0ABU5HQ61</accession>
<proteinExistence type="predicted"/>
<sequence length="240" mass="27946">MKKVSLLLLTILLTIGCNQKPKEQVVSQESNPQLTAAEIRNQEIQDSLKKVRNDSLALIAWGDVKFGMSMREALATEIFKGGNKYDDSISMEFERERNFKRAFGLNNLAAFWGEFKENELYRIYIDSYNPTANSINDLVSDCDIFIKKFTEKYGEPSYKKSKVKISEFNSGEEFEYAKFQIGDKTITIVLGELSSEVKFYYHVYIDNSKFPQKQHVMTDKEKREEQKQKEETEKIRNNSF</sequence>
<dbReference type="Proteomes" id="UP001292913">
    <property type="component" value="Unassembled WGS sequence"/>
</dbReference>
<reference evidence="2 3" key="1">
    <citation type="submission" date="2023-04" db="EMBL/GenBank/DDBJ databases">
        <title>Bacteroides pacosi sp. nov., isolated from the fecal material of an alpaca.</title>
        <authorList>
            <person name="Miller S."/>
            <person name="Hendry M."/>
            <person name="King J."/>
            <person name="Sankaranarayanan K."/>
            <person name="Lawson P.A."/>
        </authorList>
    </citation>
    <scope>NUCLEOTIDE SEQUENCE [LARGE SCALE GENOMIC DNA]</scope>
    <source>
        <strain evidence="2 3">A2-P53</strain>
    </source>
</reference>
<keyword evidence="3" id="KW-1185">Reference proteome</keyword>
<organism evidence="2 3">
    <name type="scientific">Bacteroides vicugnae</name>
    <dbReference type="NCBI Taxonomy" id="3037989"/>
    <lineage>
        <taxon>Bacteria</taxon>
        <taxon>Pseudomonadati</taxon>
        <taxon>Bacteroidota</taxon>
        <taxon>Bacteroidia</taxon>
        <taxon>Bacteroidales</taxon>
        <taxon>Bacteroidaceae</taxon>
        <taxon>Bacteroides</taxon>
    </lineage>
</organism>
<dbReference type="EMBL" id="JARZAK010000005">
    <property type="protein sequence ID" value="MDY7258086.1"/>
    <property type="molecule type" value="Genomic_DNA"/>
</dbReference>
<dbReference type="RefSeq" id="WP_259022483.1">
    <property type="nucleotide sequence ID" value="NZ_JARZAK010000005.1"/>
</dbReference>
<feature type="compositionally biased region" description="Basic and acidic residues" evidence="1">
    <location>
        <begin position="216"/>
        <end position="240"/>
    </location>
</feature>
<feature type="region of interest" description="Disordered" evidence="1">
    <location>
        <begin position="215"/>
        <end position="240"/>
    </location>
</feature>
<name>A0ABU5HQ61_9BACE</name>
<dbReference type="PROSITE" id="PS51257">
    <property type="entry name" value="PROKAR_LIPOPROTEIN"/>
    <property type="match status" value="1"/>
</dbReference>